<organism evidence="1 2">
    <name type="scientific">Beta vulgaris subsp. vulgaris</name>
    <name type="common">Beet</name>
    <dbReference type="NCBI Taxonomy" id="3555"/>
    <lineage>
        <taxon>Eukaryota</taxon>
        <taxon>Viridiplantae</taxon>
        <taxon>Streptophyta</taxon>
        <taxon>Embryophyta</taxon>
        <taxon>Tracheophyta</taxon>
        <taxon>Spermatophyta</taxon>
        <taxon>Magnoliopsida</taxon>
        <taxon>eudicotyledons</taxon>
        <taxon>Gunneridae</taxon>
        <taxon>Pentapetalae</taxon>
        <taxon>Caryophyllales</taxon>
        <taxon>Chenopodiaceae</taxon>
        <taxon>Betoideae</taxon>
        <taxon>Beta</taxon>
    </lineage>
</organism>
<dbReference type="EMBL" id="KQ090304">
    <property type="protein sequence ID" value="KMS97588.1"/>
    <property type="molecule type" value="Genomic_DNA"/>
</dbReference>
<protein>
    <submittedName>
        <fullName evidence="1">Uncharacterized protein</fullName>
    </submittedName>
</protein>
<keyword evidence="2" id="KW-1185">Reference proteome</keyword>
<gene>
    <name evidence="1" type="ORF">BVRB_5g125580</name>
</gene>
<reference evidence="1 2" key="1">
    <citation type="journal article" date="2014" name="Nature">
        <title>The genome of the recently domesticated crop plant sugar beet (Beta vulgaris).</title>
        <authorList>
            <person name="Dohm J.C."/>
            <person name="Minoche A.E."/>
            <person name="Holtgrawe D."/>
            <person name="Capella-Gutierrez S."/>
            <person name="Zakrzewski F."/>
            <person name="Tafer H."/>
            <person name="Rupp O."/>
            <person name="Sorensen T.R."/>
            <person name="Stracke R."/>
            <person name="Reinhardt R."/>
            <person name="Goesmann A."/>
            <person name="Kraft T."/>
            <person name="Schulz B."/>
            <person name="Stadler P.F."/>
            <person name="Schmidt T."/>
            <person name="Gabaldon T."/>
            <person name="Lehrach H."/>
            <person name="Weisshaar B."/>
            <person name="Himmelbauer H."/>
        </authorList>
    </citation>
    <scope>NUCLEOTIDE SEQUENCE [LARGE SCALE GENOMIC DNA]</scope>
    <source>
        <tissue evidence="1">Taproot</tissue>
    </source>
</reference>
<dbReference type="Proteomes" id="UP000035740">
    <property type="component" value="Unassembled WGS sequence"/>
</dbReference>
<evidence type="ECO:0000313" key="1">
    <source>
        <dbReference type="EMBL" id="KMS97588.1"/>
    </source>
</evidence>
<accession>A0A0J8BC22</accession>
<evidence type="ECO:0000313" key="2">
    <source>
        <dbReference type="Proteomes" id="UP000035740"/>
    </source>
</evidence>
<dbReference type="AlphaFoldDB" id="A0A0J8BC22"/>
<dbReference type="Gramene" id="KMS97588">
    <property type="protein sequence ID" value="KMS97588"/>
    <property type="gene ID" value="BVRB_5g125580"/>
</dbReference>
<sequence>MDDKNKQLNHMKYDDLSSTCFYFDLLPSSDNTFNLFFIAGYFLNNTYNLH</sequence>
<proteinExistence type="predicted"/>
<name>A0A0J8BC22_BETVV</name>